<sequence>MGTVKEKNIKRIAYKLVKEYSDLWTTDFEHNKRILNEIAEIKSKVYRNRIAGHITRLKVREIRGTLV</sequence>
<dbReference type="AlphaFoldDB" id="A0A3R9R070"/>
<dbReference type="Pfam" id="PF00833">
    <property type="entry name" value="Ribosomal_S17e"/>
    <property type="match status" value="1"/>
</dbReference>
<dbReference type="Proteomes" id="UP000316217">
    <property type="component" value="Unassembled WGS sequence"/>
</dbReference>
<reference evidence="5 7" key="1">
    <citation type="submission" date="2018-10" db="EMBL/GenBank/DDBJ databases">
        <title>Co-occurring genomic capacity for anaerobic methane metabolism and dissimilatory sulfite reduction discovered in the Korarchaeota.</title>
        <authorList>
            <person name="Mckay L.J."/>
            <person name="Dlakic M."/>
            <person name="Fields M.W."/>
            <person name="Delmont T.O."/>
            <person name="Eren A.M."/>
            <person name="Jay Z.J."/>
            <person name="Klingelsmith K.B."/>
            <person name="Rusch D.B."/>
            <person name="Inskeep W.P."/>
        </authorList>
    </citation>
    <scope>NUCLEOTIDE SEQUENCE [LARGE SCALE GENOMIC DNA]</scope>
    <source>
        <strain evidence="5 7">MDKW</strain>
    </source>
</reference>
<protein>
    <recommendedName>
        <fullName evidence="4">Small ribosomal subunit protein eS17</fullName>
    </recommendedName>
</protein>
<evidence type="ECO:0000256" key="4">
    <source>
        <dbReference type="HAMAP-Rule" id="MF_00511"/>
    </source>
</evidence>
<dbReference type="InterPro" id="IPR001210">
    <property type="entry name" value="Ribosomal_eS17"/>
</dbReference>
<proteinExistence type="inferred from homology"/>
<dbReference type="GO" id="GO:0005840">
    <property type="term" value="C:ribosome"/>
    <property type="evidence" value="ECO:0007669"/>
    <property type="project" value="UniProtKB-KW"/>
</dbReference>
<evidence type="ECO:0000256" key="1">
    <source>
        <dbReference type="ARBA" id="ARBA00010444"/>
    </source>
</evidence>
<dbReference type="GO" id="GO:0003735">
    <property type="term" value="F:structural constituent of ribosome"/>
    <property type="evidence" value="ECO:0007669"/>
    <property type="project" value="InterPro"/>
</dbReference>
<evidence type="ECO:0000313" key="7">
    <source>
        <dbReference type="Proteomes" id="UP000277582"/>
    </source>
</evidence>
<comment type="similarity">
    <text evidence="1 4">Belongs to the eukaryotic ribosomal protein eS17 family.</text>
</comment>
<reference evidence="6 8" key="2">
    <citation type="journal article" date="2019" name="Nat. Microbiol.">
        <title>Wide diversity of methane and short-chain alkane metabolisms in uncultured archaea.</title>
        <authorList>
            <person name="Borrel G."/>
            <person name="Adam P.S."/>
            <person name="McKay L.J."/>
            <person name="Chen L.X."/>
            <person name="Sierra-Garcia I.N."/>
            <person name="Sieber C.M."/>
            <person name="Letourneur Q."/>
            <person name="Ghozlane A."/>
            <person name="Andersen G.L."/>
            <person name="Li W.J."/>
            <person name="Hallam S.J."/>
            <person name="Muyzer G."/>
            <person name="de Oliveira V.M."/>
            <person name="Inskeep W.P."/>
            <person name="Banfield J.F."/>
            <person name="Gribaldo S."/>
        </authorList>
    </citation>
    <scope>NUCLEOTIDE SEQUENCE [LARGE SCALE GENOMIC DNA]</scope>
    <source>
        <strain evidence="6">NM4</strain>
    </source>
</reference>
<dbReference type="EMBL" id="RXII01000033">
    <property type="protein sequence ID" value="RZN62820.1"/>
    <property type="molecule type" value="Genomic_DNA"/>
</dbReference>
<evidence type="ECO:0000313" key="6">
    <source>
        <dbReference type="EMBL" id="RZN62820.1"/>
    </source>
</evidence>
<organism evidence="5 7">
    <name type="scientific">Candidatus Methanodesulfokora washburnensis</name>
    <dbReference type="NCBI Taxonomy" id="2478471"/>
    <lineage>
        <taxon>Archaea</taxon>
        <taxon>Thermoproteota</taxon>
        <taxon>Candidatus Korarchaeia</taxon>
        <taxon>Candidatus Korarchaeia incertae sedis</taxon>
        <taxon>Candidatus Methanodesulfokora</taxon>
    </lineage>
</organism>
<dbReference type="SUPFAM" id="SSF116820">
    <property type="entry name" value="Rps17e-like"/>
    <property type="match status" value="1"/>
</dbReference>
<dbReference type="EMBL" id="RCOS01000062">
    <property type="protein sequence ID" value="RSN76234.1"/>
    <property type="molecule type" value="Genomic_DNA"/>
</dbReference>
<name>A0A3R9R070_9CREN</name>
<comment type="caution">
    <text evidence="5">The sequence shown here is derived from an EMBL/GenBank/DDBJ whole genome shotgun (WGS) entry which is preliminary data.</text>
</comment>
<evidence type="ECO:0000313" key="8">
    <source>
        <dbReference type="Proteomes" id="UP000316217"/>
    </source>
</evidence>
<gene>
    <name evidence="4" type="primary">rps17e</name>
    <name evidence="5" type="ORF">D6D85_04590</name>
    <name evidence="6" type="ORF">EF810_01890</name>
</gene>
<evidence type="ECO:0000313" key="5">
    <source>
        <dbReference type="EMBL" id="RSN76234.1"/>
    </source>
</evidence>
<evidence type="ECO:0000256" key="2">
    <source>
        <dbReference type="ARBA" id="ARBA00022980"/>
    </source>
</evidence>
<dbReference type="NCBIfam" id="NF002242">
    <property type="entry name" value="PRK01151.1"/>
    <property type="match status" value="1"/>
</dbReference>
<dbReference type="OrthoDB" id="52479at2157"/>
<keyword evidence="2 4" id="KW-0689">Ribosomal protein</keyword>
<dbReference type="Gene3D" id="1.10.60.20">
    <property type="entry name" value="Ribosomal protein S17e-like"/>
    <property type="match status" value="1"/>
</dbReference>
<evidence type="ECO:0000256" key="3">
    <source>
        <dbReference type="ARBA" id="ARBA00023274"/>
    </source>
</evidence>
<dbReference type="GO" id="GO:1990904">
    <property type="term" value="C:ribonucleoprotein complex"/>
    <property type="evidence" value="ECO:0007669"/>
    <property type="project" value="UniProtKB-KW"/>
</dbReference>
<keyword evidence="7" id="KW-1185">Reference proteome</keyword>
<keyword evidence="3 4" id="KW-0687">Ribonucleoprotein</keyword>
<dbReference type="PANTHER" id="PTHR10732">
    <property type="entry name" value="40S RIBOSOMAL PROTEIN S17"/>
    <property type="match status" value="1"/>
</dbReference>
<dbReference type="InterPro" id="IPR036401">
    <property type="entry name" value="Ribosomal_eS17_sf"/>
</dbReference>
<dbReference type="HAMAP" id="MF_00511">
    <property type="entry name" value="Ribosomal_eS17"/>
    <property type="match status" value="1"/>
</dbReference>
<dbReference type="RefSeq" id="WP_125670856.1">
    <property type="nucleotide sequence ID" value="NZ_RCOS01000062.1"/>
</dbReference>
<dbReference type="PANTHER" id="PTHR10732:SF0">
    <property type="entry name" value="40S RIBOSOMAL PROTEIN S17"/>
    <property type="match status" value="1"/>
</dbReference>
<dbReference type="Proteomes" id="UP000277582">
    <property type="component" value="Unassembled WGS sequence"/>
</dbReference>
<dbReference type="GO" id="GO:0006412">
    <property type="term" value="P:translation"/>
    <property type="evidence" value="ECO:0007669"/>
    <property type="project" value="UniProtKB-UniRule"/>
</dbReference>
<accession>A0A3R9R070</accession>